<name>A0A365TJP0_9GAMM</name>
<dbReference type="EMBL" id="QNTU01000016">
    <property type="protein sequence ID" value="RBI65577.1"/>
    <property type="molecule type" value="Genomic_DNA"/>
</dbReference>
<comment type="caution">
    <text evidence="1">The sequence shown here is derived from an EMBL/GenBank/DDBJ whole genome shotgun (WGS) entry which is preliminary data.</text>
</comment>
<protein>
    <submittedName>
        <fullName evidence="1">Uncharacterized protein</fullName>
    </submittedName>
</protein>
<dbReference type="AlphaFoldDB" id="A0A365TJP0"/>
<dbReference type="OrthoDB" id="9782449at2"/>
<keyword evidence="2" id="KW-1185">Reference proteome</keyword>
<evidence type="ECO:0000313" key="1">
    <source>
        <dbReference type="EMBL" id="RBI65577.1"/>
    </source>
</evidence>
<proteinExistence type="predicted"/>
<organism evidence="1 2">
    <name type="scientific">Vreelandella sulfidaeris</name>
    <dbReference type="NCBI Taxonomy" id="115553"/>
    <lineage>
        <taxon>Bacteria</taxon>
        <taxon>Pseudomonadati</taxon>
        <taxon>Pseudomonadota</taxon>
        <taxon>Gammaproteobacteria</taxon>
        <taxon>Oceanospirillales</taxon>
        <taxon>Halomonadaceae</taxon>
        <taxon>Vreelandella</taxon>
    </lineage>
</organism>
<accession>A0A365TJP0</accession>
<evidence type="ECO:0000313" key="2">
    <source>
        <dbReference type="Proteomes" id="UP000252204"/>
    </source>
</evidence>
<reference evidence="2" key="1">
    <citation type="submission" date="2018-06" db="EMBL/GenBank/DDBJ databases">
        <title>Whole genome sequencing of four bacterial strains from South Shetland trench revealing bio-synthetic gene clusters.</title>
        <authorList>
            <person name="Abdel-Mageed W.M."/>
            <person name="Lehri B."/>
            <person name="Jarmusch S."/>
            <person name="Miranda K."/>
            <person name="Goodfellow M."/>
            <person name="Jaspars M."/>
            <person name="Karlyshev A.V."/>
        </authorList>
    </citation>
    <scope>NUCLEOTIDE SEQUENCE [LARGE SCALE GENOMIC DNA]</scope>
    <source>
        <strain evidence="2">SST4</strain>
    </source>
</reference>
<dbReference type="Proteomes" id="UP000252204">
    <property type="component" value="Unassembled WGS sequence"/>
</dbReference>
<gene>
    <name evidence="1" type="ORF">DQ400_17485</name>
</gene>
<sequence length="162" mass="18179">MLKCSDNTNLYYPALADASELSETGIKPLTQALVEVGAQTLASANGQTYPTFRGWLGKIFPGNAKVPYRPYATFSASEDFARWFQRFYDTSTEKFYYRWSIEGPFHSQGYSLVWTIAPSDIRLAKGDVETIFMKNDLRALATVVRQAAVNITVSPAPCIYKH</sequence>
<dbReference type="RefSeq" id="WP_113270952.1">
    <property type="nucleotide sequence ID" value="NZ_QNTU01000016.1"/>
</dbReference>